<organism evidence="2">
    <name type="scientific">Eucalyptus grandis</name>
    <name type="common">Flooded gum</name>
    <dbReference type="NCBI Taxonomy" id="71139"/>
    <lineage>
        <taxon>Eukaryota</taxon>
        <taxon>Viridiplantae</taxon>
        <taxon>Streptophyta</taxon>
        <taxon>Embryophyta</taxon>
        <taxon>Tracheophyta</taxon>
        <taxon>Spermatophyta</taxon>
        <taxon>Magnoliopsida</taxon>
        <taxon>eudicotyledons</taxon>
        <taxon>Gunneridae</taxon>
        <taxon>Pentapetalae</taxon>
        <taxon>rosids</taxon>
        <taxon>malvids</taxon>
        <taxon>Myrtales</taxon>
        <taxon>Myrtaceae</taxon>
        <taxon>Myrtoideae</taxon>
        <taxon>Eucalypteae</taxon>
        <taxon>Eucalyptus</taxon>
    </lineage>
</organism>
<feature type="compositionally biased region" description="Acidic residues" evidence="1">
    <location>
        <begin position="73"/>
        <end position="84"/>
    </location>
</feature>
<dbReference type="STRING" id="71139.A0A059AVM7"/>
<protein>
    <submittedName>
        <fullName evidence="2">Uncharacterized protein</fullName>
    </submittedName>
</protein>
<dbReference type="InParanoid" id="A0A059AVM7"/>
<dbReference type="OMA" id="EFIDITK"/>
<dbReference type="PANTHER" id="PTHR31579:SF84">
    <property type="entry name" value="F21O3.6 PROTEIN"/>
    <property type="match status" value="1"/>
</dbReference>
<proteinExistence type="predicted"/>
<feature type="region of interest" description="Disordered" evidence="1">
    <location>
        <begin position="58"/>
        <end position="90"/>
    </location>
</feature>
<evidence type="ECO:0000313" key="2">
    <source>
        <dbReference type="EMBL" id="KCW58017.1"/>
    </source>
</evidence>
<reference evidence="2" key="1">
    <citation type="submission" date="2013-07" db="EMBL/GenBank/DDBJ databases">
        <title>The genome of Eucalyptus grandis.</title>
        <authorList>
            <person name="Schmutz J."/>
            <person name="Hayes R."/>
            <person name="Myburg A."/>
            <person name="Tuskan G."/>
            <person name="Grattapaglia D."/>
            <person name="Rokhsar D.S."/>
        </authorList>
    </citation>
    <scope>NUCLEOTIDE SEQUENCE</scope>
    <source>
        <tissue evidence="2">Leaf extractions</tissue>
    </source>
</reference>
<dbReference type="Pfam" id="PF04720">
    <property type="entry name" value="PDDEXK_6"/>
    <property type="match status" value="2"/>
</dbReference>
<sequence>MKGFSRAKRITGPLDEWARARLLAGRRQLSYVSSGSEHDGEDCTPRLSELVQCFLEEGDGGSEVHSPGRDPDSDPADSDSDSLEDALAPVSAGAKDPYRDLLLDHVLRAVEAFSGLRASQSLLRRRVMSSLREIGHNAAVCKSRWESSGGLTAGNYEFIDVLGPAPASAPASATATATAPAAWQQQQQQQQTRYFVDLDFAGGFEIARPTSRYARLLRSLPERRVHDTFCGHESSATSLGRRIKPGLVFGTTCDGCDRVWEENEDGINVVRRFALRFVWEVGPRGEWIRLSTLIDLTRDLRWLYVSDRLLPAVIG</sequence>
<evidence type="ECO:0000256" key="1">
    <source>
        <dbReference type="SAM" id="MobiDB-lite"/>
    </source>
</evidence>
<dbReference type="InterPro" id="IPR006502">
    <property type="entry name" value="PDDEXK-like"/>
</dbReference>
<dbReference type="PANTHER" id="PTHR31579">
    <property type="entry name" value="OS03G0796600 PROTEIN"/>
    <property type="match status" value="1"/>
</dbReference>
<name>A0A059AVM7_EUCGR</name>
<accession>A0A059AVM7</accession>
<gene>
    <name evidence="2" type="ORF">EUGRSUZ_H00747</name>
</gene>
<dbReference type="eggNOG" id="ENOG502QTYV">
    <property type="taxonomic scope" value="Eukaryota"/>
</dbReference>
<dbReference type="AlphaFoldDB" id="A0A059AVM7"/>
<dbReference type="FunCoup" id="A0A059AVM7">
    <property type="interactions" value="26"/>
</dbReference>
<dbReference type="EMBL" id="KK198760">
    <property type="protein sequence ID" value="KCW58017.1"/>
    <property type="molecule type" value="Genomic_DNA"/>
</dbReference>
<dbReference type="Gramene" id="KCW58017">
    <property type="protein sequence ID" value="KCW58017"/>
    <property type="gene ID" value="EUGRSUZ_H00747"/>
</dbReference>